<dbReference type="GO" id="GO:0005886">
    <property type="term" value="C:plasma membrane"/>
    <property type="evidence" value="ECO:0007669"/>
    <property type="project" value="UniProtKB-SubCell"/>
</dbReference>
<dbReference type="PANTHER" id="PTHR30529:SF7">
    <property type="entry name" value="CYTOCHROME B561 BACTERIAL_NI-HYDROGENASE DOMAIN-CONTAINING PROTEIN"/>
    <property type="match status" value="1"/>
</dbReference>
<accession>A0A411HMS1</accession>
<feature type="region of interest" description="Disordered" evidence="13">
    <location>
        <begin position="185"/>
        <end position="210"/>
    </location>
</feature>
<comment type="cofactor">
    <cofactor evidence="1">
        <name>heme b</name>
        <dbReference type="ChEBI" id="CHEBI:60344"/>
    </cofactor>
</comment>
<dbReference type="KEGG" id="xbc:ELE36_16250"/>
<evidence type="ECO:0000256" key="12">
    <source>
        <dbReference type="ARBA" id="ARBA00037975"/>
    </source>
</evidence>
<keyword evidence="11 14" id="KW-0472">Membrane</keyword>
<comment type="subcellular location">
    <subcellularLocation>
        <location evidence="2">Cell membrane</location>
        <topology evidence="2">Multi-pass membrane protein</topology>
    </subcellularLocation>
</comment>
<feature type="transmembrane region" description="Helical" evidence="14">
    <location>
        <begin position="47"/>
        <end position="68"/>
    </location>
</feature>
<organism evidence="16 17">
    <name type="scientific">Pseudolysobacter antarcticus</name>
    <dbReference type="NCBI Taxonomy" id="2511995"/>
    <lineage>
        <taxon>Bacteria</taxon>
        <taxon>Pseudomonadati</taxon>
        <taxon>Pseudomonadota</taxon>
        <taxon>Gammaproteobacteria</taxon>
        <taxon>Lysobacterales</taxon>
        <taxon>Rhodanobacteraceae</taxon>
        <taxon>Pseudolysobacter</taxon>
    </lineage>
</organism>
<evidence type="ECO:0000256" key="3">
    <source>
        <dbReference type="ARBA" id="ARBA00022448"/>
    </source>
</evidence>
<dbReference type="OrthoDB" id="8589936at2"/>
<sequence>MPIRNTEQAWGSVNKAFHWILALLIIGMGFLGWYMTWLPNAPGKIKIYALHKSIGLTILALVLLRILWRQFDRRPPELPMPQWQHVAARAVHIALYGVMLLMPLSGWLFNSAGNFPLQWFGLFHVPSLTDGENPTLKAIAGITHLILFWVLLVAFILHAGGALKHHFIDRDSTLRRMLPWGIRAEKSPASPTTTTINSAQNSPSTPEVKS</sequence>
<evidence type="ECO:0000256" key="14">
    <source>
        <dbReference type="SAM" id="Phobius"/>
    </source>
</evidence>
<dbReference type="EMBL" id="CP035704">
    <property type="protein sequence ID" value="QBB71781.1"/>
    <property type="molecule type" value="Genomic_DNA"/>
</dbReference>
<dbReference type="PANTHER" id="PTHR30529">
    <property type="entry name" value="CYTOCHROME B561"/>
    <property type="match status" value="1"/>
</dbReference>
<protein>
    <submittedName>
        <fullName evidence="16">Cytochrome b</fullName>
    </submittedName>
</protein>
<reference evidence="16 17" key="1">
    <citation type="submission" date="2019-01" db="EMBL/GenBank/DDBJ databases">
        <title>Pseudolysobacter antarctica gen. nov., sp. nov., isolated from Fildes Peninsula, Antarctica.</title>
        <authorList>
            <person name="Wei Z."/>
            <person name="Peng F."/>
        </authorList>
    </citation>
    <scope>NUCLEOTIDE SEQUENCE [LARGE SCALE GENOMIC DNA]</scope>
    <source>
        <strain evidence="16 17">AQ6-296</strain>
    </source>
</reference>
<dbReference type="GO" id="GO:0046872">
    <property type="term" value="F:metal ion binding"/>
    <property type="evidence" value="ECO:0007669"/>
    <property type="project" value="UniProtKB-KW"/>
</dbReference>
<dbReference type="SUPFAM" id="SSF81342">
    <property type="entry name" value="Transmembrane di-heme cytochromes"/>
    <property type="match status" value="1"/>
</dbReference>
<dbReference type="InterPro" id="IPR016174">
    <property type="entry name" value="Di-haem_cyt_TM"/>
</dbReference>
<feature type="domain" description="Cytochrome b561 bacterial/Ni-hydrogenase" evidence="15">
    <location>
        <begin position="10"/>
        <end position="179"/>
    </location>
</feature>
<keyword evidence="10" id="KW-0408">Iron</keyword>
<evidence type="ECO:0000259" key="15">
    <source>
        <dbReference type="Pfam" id="PF01292"/>
    </source>
</evidence>
<dbReference type="InterPro" id="IPR052168">
    <property type="entry name" value="Cytochrome_b561_oxidase"/>
</dbReference>
<evidence type="ECO:0000256" key="8">
    <source>
        <dbReference type="ARBA" id="ARBA00022982"/>
    </source>
</evidence>
<dbReference type="Gene3D" id="1.20.950.20">
    <property type="entry name" value="Transmembrane di-heme cytochromes, Chain C"/>
    <property type="match status" value="1"/>
</dbReference>
<keyword evidence="17" id="KW-1185">Reference proteome</keyword>
<comment type="similarity">
    <text evidence="12">Belongs to the cytochrome b561 family.</text>
</comment>
<feature type="transmembrane region" description="Helical" evidence="14">
    <location>
        <begin position="89"/>
        <end position="109"/>
    </location>
</feature>
<evidence type="ECO:0000313" key="16">
    <source>
        <dbReference type="EMBL" id="QBB71781.1"/>
    </source>
</evidence>
<feature type="compositionally biased region" description="Polar residues" evidence="13">
    <location>
        <begin position="189"/>
        <end position="210"/>
    </location>
</feature>
<proteinExistence type="inferred from homology"/>
<dbReference type="GO" id="GO:0022904">
    <property type="term" value="P:respiratory electron transport chain"/>
    <property type="evidence" value="ECO:0007669"/>
    <property type="project" value="InterPro"/>
</dbReference>
<evidence type="ECO:0000256" key="10">
    <source>
        <dbReference type="ARBA" id="ARBA00023004"/>
    </source>
</evidence>
<dbReference type="Pfam" id="PF01292">
    <property type="entry name" value="Ni_hydr_CYTB"/>
    <property type="match status" value="1"/>
</dbReference>
<keyword evidence="6 14" id="KW-0812">Transmembrane</keyword>
<keyword evidence="7" id="KW-0479">Metal-binding</keyword>
<evidence type="ECO:0000256" key="2">
    <source>
        <dbReference type="ARBA" id="ARBA00004651"/>
    </source>
</evidence>
<keyword evidence="3" id="KW-0813">Transport</keyword>
<dbReference type="GO" id="GO:0009055">
    <property type="term" value="F:electron transfer activity"/>
    <property type="evidence" value="ECO:0007669"/>
    <property type="project" value="InterPro"/>
</dbReference>
<evidence type="ECO:0000256" key="13">
    <source>
        <dbReference type="SAM" id="MobiDB-lite"/>
    </source>
</evidence>
<keyword evidence="8" id="KW-0249">Electron transport</keyword>
<dbReference type="InterPro" id="IPR011577">
    <property type="entry name" value="Cyt_b561_bac/Ni-Hgenase"/>
</dbReference>
<dbReference type="Proteomes" id="UP000291562">
    <property type="component" value="Chromosome"/>
</dbReference>
<evidence type="ECO:0000256" key="7">
    <source>
        <dbReference type="ARBA" id="ARBA00022723"/>
    </source>
</evidence>
<evidence type="ECO:0000256" key="9">
    <source>
        <dbReference type="ARBA" id="ARBA00022989"/>
    </source>
</evidence>
<evidence type="ECO:0000256" key="11">
    <source>
        <dbReference type="ARBA" id="ARBA00023136"/>
    </source>
</evidence>
<dbReference type="AlphaFoldDB" id="A0A411HMS1"/>
<evidence type="ECO:0000256" key="6">
    <source>
        <dbReference type="ARBA" id="ARBA00022692"/>
    </source>
</evidence>
<feature type="transmembrane region" description="Helical" evidence="14">
    <location>
        <begin position="138"/>
        <end position="160"/>
    </location>
</feature>
<evidence type="ECO:0000313" key="17">
    <source>
        <dbReference type="Proteomes" id="UP000291562"/>
    </source>
</evidence>
<keyword evidence="5" id="KW-0349">Heme</keyword>
<evidence type="ECO:0000256" key="5">
    <source>
        <dbReference type="ARBA" id="ARBA00022617"/>
    </source>
</evidence>
<dbReference type="RefSeq" id="WP_129835129.1">
    <property type="nucleotide sequence ID" value="NZ_CP035704.1"/>
</dbReference>
<keyword evidence="4" id="KW-1003">Cell membrane</keyword>
<gene>
    <name evidence="16" type="ORF">ELE36_16250</name>
</gene>
<evidence type="ECO:0000256" key="4">
    <source>
        <dbReference type="ARBA" id="ARBA00022475"/>
    </source>
</evidence>
<dbReference type="GO" id="GO:0020037">
    <property type="term" value="F:heme binding"/>
    <property type="evidence" value="ECO:0007669"/>
    <property type="project" value="TreeGrafter"/>
</dbReference>
<evidence type="ECO:0000256" key="1">
    <source>
        <dbReference type="ARBA" id="ARBA00001970"/>
    </source>
</evidence>
<name>A0A411HMS1_9GAMM</name>
<keyword evidence="9 14" id="KW-1133">Transmembrane helix</keyword>
<feature type="transmembrane region" description="Helical" evidence="14">
    <location>
        <begin position="16"/>
        <end position="35"/>
    </location>
</feature>